<evidence type="ECO:0000256" key="2">
    <source>
        <dbReference type="ARBA" id="ARBA00022723"/>
    </source>
</evidence>
<dbReference type="AlphaFoldDB" id="A0AAE8N3Q0"/>
<dbReference type="GO" id="GO:0043565">
    <property type="term" value="F:sequence-specific DNA binding"/>
    <property type="evidence" value="ECO:0007669"/>
    <property type="project" value="TreeGrafter"/>
</dbReference>
<dbReference type="GO" id="GO:0005634">
    <property type="term" value="C:nucleus"/>
    <property type="evidence" value="ECO:0007669"/>
    <property type="project" value="UniProtKB-SubCell"/>
</dbReference>
<keyword evidence="6" id="KW-0804">Transcription</keyword>
<keyword evidence="11" id="KW-1185">Reference proteome</keyword>
<dbReference type="PANTHER" id="PTHR47782">
    <property type="entry name" value="ZN(II)2CYS6 TRANSCRIPTION FACTOR (EUROFUNG)-RELATED"/>
    <property type="match status" value="1"/>
</dbReference>
<keyword evidence="4" id="KW-0805">Transcription regulation</keyword>
<feature type="domain" description="Xylanolytic transcriptional activator regulatory" evidence="9">
    <location>
        <begin position="207"/>
        <end position="281"/>
    </location>
</feature>
<feature type="region of interest" description="Disordered" evidence="8">
    <location>
        <begin position="520"/>
        <end position="542"/>
    </location>
</feature>
<dbReference type="GO" id="GO:0006351">
    <property type="term" value="P:DNA-templated transcription"/>
    <property type="evidence" value="ECO:0007669"/>
    <property type="project" value="InterPro"/>
</dbReference>
<evidence type="ECO:0000256" key="4">
    <source>
        <dbReference type="ARBA" id="ARBA00023015"/>
    </source>
</evidence>
<dbReference type="CDD" id="cd12148">
    <property type="entry name" value="fungal_TF_MHR"/>
    <property type="match status" value="1"/>
</dbReference>
<dbReference type="SMART" id="SM00906">
    <property type="entry name" value="Fungal_trans"/>
    <property type="match status" value="1"/>
</dbReference>
<dbReference type="InterPro" id="IPR007219">
    <property type="entry name" value="XnlR_reg_dom"/>
</dbReference>
<evidence type="ECO:0000259" key="9">
    <source>
        <dbReference type="SMART" id="SM00906"/>
    </source>
</evidence>
<proteinExistence type="predicted"/>
<evidence type="ECO:0000256" key="7">
    <source>
        <dbReference type="ARBA" id="ARBA00023242"/>
    </source>
</evidence>
<evidence type="ECO:0000256" key="6">
    <source>
        <dbReference type="ARBA" id="ARBA00023163"/>
    </source>
</evidence>
<evidence type="ECO:0000313" key="10">
    <source>
        <dbReference type="EMBL" id="SPO04255.1"/>
    </source>
</evidence>
<comment type="subcellular location">
    <subcellularLocation>
        <location evidence="1">Nucleus</location>
    </subcellularLocation>
</comment>
<organism evidence="10 11">
    <name type="scientific">Cephalotrichum gorgonifer</name>
    <dbReference type="NCBI Taxonomy" id="2041049"/>
    <lineage>
        <taxon>Eukaryota</taxon>
        <taxon>Fungi</taxon>
        <taxon>Dikarya</taxon>
        <taxon>Ascomycota</taxon>
        <taxon>Pezizomycotina</taxon>
        <taxon>Sordariomycetes</taxon>
        <taxon>Hypocreomycetidae</taxon>
        <taxon>Microascales</taxon>
        <taxon>Microascaceae</taxon>
        <taxon>Cephalotrichum</taxon>
    </lineage>
</organism>
<keyword evidence="7" id="KW-0539">Nucleus</keyword>
<sequence>MALHDGEPLPANPDRKDSLAAIRVAVRRKAEMKQEKADLDSLVSDFGLLSVGATSRDAESSISGGSAFAKLMAASCFRHRLPSPRDDALPPRQEAHALVQYYMDNIYALYPAFPETAIWATLDNIYQAGGDQALSNADHWLFWTVLAVASSAQSRSSQDEFYNRGVDFIARAVPYAEKVLTPGAMSTIPSLVLLTQYAMYDPRHFDTWHCMGFTARVVLEMGLHQDPPSHDVRDKNDLETRRKMFHCVYALDRTVSMGHARSFSFTDSAVDVALPSSSGLGRIPSISGHIRGPQSNSPALHLFQLRRLQSGWYQTLYQSGTTVLPDGQSFLWKACHELREWAELLPPSLPSDVQRLFNLELEWSYVYCLMPSTRAPQATEYRQSLLFEHAVSFIEQVHESAFDTRSAPFTTYYDVMRVYFIGTQLVSLLRAAFDLIVSGRPVLMPQSDGGGVPAPPLPHRFFQLQFEDNLQRSMKAMRFVHETLARFGERWEDALRLLEVFEGMGGEVRGMLDRRAAEVQQQQQQMQHMQQQIQHPQYPQHP</sequence>
<evidence type="ECO:0000313" key="11">
    <source>
        <dbReference type="Proteomes" id="UP001187682"/>
    </source>
</evidence>
<keyword evidence="2" id="KW-0479">Metal-binding</keyword>
<dbReference type="PANTHER" id="PTHR47782:SF2">
    <property type="entry name" value="TRANSCRIPTION FACTOR, PUTATIVE (AFU_ORTHOLOGUE AFUA_4G12570)-RELATED"/>
    <property type="match status" value="1"/>
</dbReference>
<dbReference type="GO" id="GO:0045944">
    <property type="term" value="P:positive regulation of transcription by RNA polymerase II"/>
    <property type="evidence" value="ECO:0007669"/>
    <property type="project" value="TreeGrafter"/>
</dbReference>
<evidence type="ECO:0000256" key="1">
    <source>
        <dbReference type="ARBA" id="ARBA00004123"/>
    </source>
</evidence>
<comment type="caution">
    <text evidence="10">The sequence shown here is derived from an EMBL/GenBank/DDBJ whole genome shotgun (WGS) entry which is preliminary data.</text>
</comment>
<evidence type="ECO:0000256" key="5">
    <source>
        <dbReference type="ARBA" id="ARBA00023125"/>
    </source>
</evidence>
<dbReference type="GO" id="GO:0000981">
    <property type="term" value="F:DNA-binding transcription factor activity, RNA polymerase II-specific"/>
    <property type="evidence" value="ECO:0007669"/>
    <property type="project" value="TreeGrafter"/>
</dbReference>
<gene>
    <name evidence="10" type="ORF">DNG_06938</name>
</gene>
<evidence type="ECO:0000256" key="3">
    <source>
        <dbReference type="ARBA" id="ARBA00022833"/>
    </source>
</evidence>
<dbReference type="GO" id="GO:0008270">
    <property type="term" value="F:zinc ion binding"/>
    <property type="evidence" value="ECO:0007669"/>
    <property type="project" value="InterPro"/>
</dbReference>
<dbReference type="Pfam" id="PF04082">
    <property type="entry name" value="Fungal_trans"/>
    <property type="match status" value="1"/>
</dbReference>
<dbReference type="InterPro" id="IPR052202">
    <property type="entry name" value="Yeast_MetPath_Reg"/>
</dbReference>
<reference evidence="10" key="1">
    <citation type="submission" date="2018-03" db="EMBL/GenBank/DDBJ databases">
        <authorList>
            <person name="Guldener U."/>
        </authorList>
    </citation>
    <scope>NUCLEOTIDE SEQUENCE</scope>
</reference>
<accession>A0AAE8N3Q0</accession>
<keyword evidence="3" id="KW-0862">Zinc</keyword>
<protein>
    <submittedName>
        <fullName evidence="10">Related to GAL4-like transcriptional activator</fullName>
    </submittedName>
</protein>
<keyword evidence="5" id="KW-0238">DNA-binding</keyword>
<dbReference type="Proteomes" id="UP001187682">
    <property type="component" value="Unassembled WGS sequence"/>
</dbReference>
<dbReference type="EMBL" id="ONZQ02000010">
    <property type="protein sequence ID" value="SPO04255.1"/>
    <property type="molecule type" value="Genomic_DNA"/>
</dbReference>
<name>A0AAE8N3Q0_9PEZI</name>
<evidence type="ECO:0000256" key="8">
    <source>
        <dbReference type="SAM" id="MobiDB-lite"/>
    </source>
</evidence>